<organism evidence="2 3">
    <name type="scientific">Kocuria tytonicola</name>
    <dbReference type="NCBI Taxonomy" id="2055946"/>
    <lineage>
        <taxon>Bacteria</taxon>
        <taxon>Bacillati</taxon>
        <taxon>Actinomycetota</taxon>
        <taxon>Actinomycetes</taxon>
        <taxon>Micrococcales</taxon>
        <taxon>Micrococcaceae</taxon>
        <taxon>Kocuria</taxon>
    </lineage>
</organism>
<dbReference type="Gene3D" id="1.10.260.40">
    <property type="entry name" value="lambda repressor-like DNA-binding domains"/>
    <property type="match status" value="1"/>
</dbReference>
<dbReference type="InterPro" id="IPR001387">
    <property type="entry name" value="Cro/C1-type_HTH"/>
</dbReference>
<dbReference type="EMBL" id="RDEX01000003">
    <property type="protein sequence ID" value="RLY91626.1"/>
    <property type="molecule type" value="Genomic_DNA"/>
</dbReference>
<accession>A0A3L9KXR4</accession>
<dbReference type="AlphaFoldDB" id="A0A3L9KXR4"/>
<reference evidence="2 3" key="1">
    <citation type="submission" date="2018-10" db="EMBL/GenBank/DDBJ databases">
        <title>Kocuria tytonicola, new bacteria from the preen glands of American barn owls (Tyto furcata).</title>
        <authorList>
            <person name="Braun M.S."/>
            <person name="Wang E."/>
            <person name="Zimmermann S."/>
            <person name="Boutin S."/>
            <person name="Wagner H."/>
            <person name="Wink M."/>
        </authorList>
    </citation>
    <scope>NUCLEOTIDE SEQUENCE [LARGE SCALE GENOMIC DNA]</scope>
    <source>
        <strain evidence="2 3">473</strain>
    </source>
</reference>
<feature type="domain" description="HTH cro/C1-type" evidence="1">
    <location>
        <begin position="10"/>
        <end position="65"/>
    </location>
</feature>
<evidence type="ECO:0000259" key="1">
    <source>
        <dbReference type="SMART" id="SM00530"/>
    </source>
</evidence>
<sequence>MDDGIALGRALRSARTCLGLTQRDLAELAGVSERTVRSLETATGNPSVGALMSVANAVGLHLELR</sequence>
<proteinExistence type="predicted"/>
<keyword evidence="3" id="KW-1185">Reference proteome</keyword>
<dbReference type="Pfam" id="PF01381">
    <property type="entry name" value="HTH_3"/>
    <property type="match status" value="1"/>
</dbReference>
<comment type="caution">
    <text evidence="2">The sequence shown here is derived from an EMBL/GenBank/DDBJ whole genome shotgun (WGS) entry which is preliminary data.</text>
</comment>
<dbReference type="Proteomes" id="UP000277871">
    <property type="component" value="Unassembled WGS sequence"/>
</dbReference>
<dbReference type="SMART" id="SM00530">
    <property type="entry name" value="HTH_XRE"/>
    <property type="match status" value="1"/>
</dbReference>
<gene>
    <name evidence="2" type="ORF">EAE32_10335</name>
</gene>
<dbReference type="InterPro" id="IPR010982">
    <property type="entry name" value="Lambda_DNA-bd_dom_sf"/>
</dbReference>
<dbReference type="CDD" id="cd00093">
    <property type="entry name" value="HTH_XRE"/>
    <property type="match status" value="1"/>
</dbReference>
<dbReference type="SUPFAM" id="SSF47413">
    <property type="entry name" value="lambda repressor-like DNA-binding domains"/>
    <property type="match status" value="1"/>
</dbReference>
<dbReference type="RefSeq" id="WP_121865101.1">
    <property type="nucleotide sequence ID" value="NZ_RDEX01000003.1"/>
</dbReference>
<protein>
    <submittedName>
        <fullName evidence="2">Helix-turn-helix domain-containing protein</fullName>
    </submittedName>
</protein>
<evidence type="ECO:0000313" key="3">
    <source>
        <dbReference type="Proteomes" id="UP000277871"/>
    </source>
</evidence>
<dbReference type="GO" id="GO:0003677">
    <property type="term" value="F:DNA binding"/>
    <property type="evidence" value="ECO:0007669"/>
    <property type="project" value="InterPro"/>
</dbReference>
<evidence type="ECO:0000313" key="2">
    <source>
        <dbReference type="EMBL" id="RLY91626.1"/>
    </source>
</evidence>
<name>A0A3L9KXR4_9MICC</name>